<dbReference type="SUPFAM" id="SSF53756">
    <property type="entry name" value="UDP-Glycosyltransferase/glycogen phosphorylase"/>
    <property type="match status" value="1"/>
</dbReference>
<dbReference type="CDD" id="cd03809">
    <property type="entry name" value="GT4_MtfB-like"/>
    <property type="match status" value="1"/>
</dbReference>
<feature type="domain" description="Glycosyl transferase family 1" evidence="2">
    <location>
        <begin position="242"/>
        <end position="416"/>
    </location>
</feature>
<dbReference type="InterPro" id="IPR001296">
    <property type="entry name" value="Glyco_trans_1"/>
</dbReference>
<gene>
    <name evidence="4" type="ORF">C5L14_19075</name>
</gene>
<dbReference type="RefSeq" id="WP_105863626.1">
    <property type="nucleotide sequence ID" value="NZ_PUEJ01000006.1"/>
</dbReference>
<keyword evidence="1 4" id="KW-0808">Transferase</keyword>
<dbReference type="PANTHER" id="PTHR46401:SF2">
    <property type="entry name" value="GLYCOSYLTRANSFERASE WBBK-RELATED"/>
    <property type="match status" value="1"/>
</dbReference>
<dbReference type="Gene3D" id="3.40.50.2000">
    <property type="entry name" value="Glycogen Phosphorylase B"/>
    <property type="match status" value="2"/>
</dbReference>
<name>A0A2S9QAF4_9HYPH</name>
<feature type="domain" description="Glycosyltransferase subfamily 4-like N-terminal" evidence="3">
    <location>
        <begin position="123"/>
        <end position="224"/>
    </location>
</feature>
<dbReference type="AlphaFoldDB" id="A0A2S9QAF4"/>
<dbReference type="Pfam" id="PF13439">
    <property type="entry name" value="Glyco_transf_4"/>
    <property type="match status" value="1"/>
</dbReference>
<evidence type="ECO:0000256" key="1">
    <source>
        <dbReference type="ARBA" id="ARBA00022679"/>
    </source>
</evidence>
<protein>
    <submittedName>
        <fullName evidence="4">Glycosyl transferase family 1</fullName>
    </submittedName>
</protein>
<dbReference type="OrthoDB" id="9801609at2"/>
<dbReference type="EMBL" id="PUEJ01000006">
    <property type="protein sequence ID" value="PRH86332.1"/>
    <property type="molecule type" value="Genomic_DNA"/>
</dbReference>
<dbReference type="Pfam" id="PF00534">
    <property type="entry name" value="Glycos_transf_1"/>
    <property type="match status" value="1"/>
</dbReference>
<organism evidence="4 5">
    <name type="scientific">Labrys okinawensis</name>
    <dbReference type="NCBI Taxonomy" id="346911"/>
    <lineage>
        <taxon>Bacteria</taxon>
        <taxon>Pseudomonadati</taxon>
        <taxon>Pseudomonadota</taxon>
        <taxon>Alphaproteobacteria</taxon>
        <taxon>Hyphomicrobiales</taxon>
        <taxon>Xanthobacteraceae</taxon>
        <taxon>Labrys</taxon>
    </lineage>
</organism>
<evidence type="ECO:0000313" key="5">
    <source>
        <dbReference type="Proteomes" id="UP000237682"/>
    </source>
</evidence>
<evidence type="ECO:0000259" key="3">
    <source>
        <dbReference type="Pfam" id="PF13439"/>
    </source>
</evidence>
<keyword evidence="5" id="KW-1185">Reference proteome</keyword>
<dbReference type="GO" id="GO:0016757">
    <property type="term" value="F:glycosyltransferase activity"/>
    <property type="evidence" value="ECO:0007669"/>
    <property type="project" value="InterPro"/>
</dbReference>
<proteinExistence type="predicted"/>
<comment type="caution">
    <text evidence="4">The sequence shown here is derived from an EMBL/GenBank/DDBJ whole genome shotgun (WGS) entry which is preliminary data.</text>
</comment>
<dbReference type="Proteomes" id="UP000237682">
    <property type="component" value="Unassembled WGS sequence"/>
</dbReference>
<sequence length="437" mass="48735">MPQRILIECFNLALTSGTGIKTYASNLARIANTLGYETEALFQSLARLQQGDPILTEISFHEGKKRRGWKEKYVRTPFETLFGKPFGIRADAVPQSGLILKQDPMLEPFARVFAAHQFTLAARRHFSRYGTLATLKLTAAPHLFHATHPVPVRVPGAANIYTIHDLVPLKLPNATLDNKTYYFNSLKEICQKADHIVTISETSKKDITSILGIPDSKISVTYQSIEIPENLLAKPRDNIDKLIQNSFSLEPGEYFLFFGALEPKKNVSRLIDAYVASGVSTPLVIAGGLGWNYRTELRQINNESFSSWRITQNQIIHERKVRRFGHLPLSHLTALIQGAKAVLFPSLYEGFGLPVLEAMMLGAPVMTSNVSSLPEVAGDAALLVNPYDIEEMASAIAALDNDRDLRSELVSRGKKRVQYFSMENYSRRVAEVYGALL</sequence>
<evidence type="ECO:0000259" key="2">
    <source>
        <dbReference type="Pfam" id="PF00534"/>
    </source>
</evidence>
<dbReference type="PANTHER" id="PTHR46401">
    <property type="entry name" value="GLYCOSYLTRANSFERASE WBBK-RELATED"/>
    <property type="match status" value="1"/>
</dbReference>
<reference evidence="4 5" key="1">
    <citation type="submission" date="2018-02" db="EMBL/GenBank/DDBJ databases">
        <title>Whole genome sequencing of endophytic bacterium.</title>
        <authorList>
            <person name="Eedara R."/>
            <person name="Podile A.R."/>
        </authorList>
    </citation>
    <scope>NUCLEOTIDE SEQUENCE [LARGE SCALE GENOMIC DNA]</scope>
    <source>
        <strain evidence="4 5">RP1T</strain>
    </source>
</reference>
<dbReference type="InterPro" id="IPR028098">
    <property type="entry name" value="Glyco_trans_4-like_N"/>
</dbReference>
<evidence type="ECO:0000313" key="4">
    <source>
        <dbReference type="EMBL" id="PRH86332.1"/>
    </source>
</evidence>
<accession>A0A2S9QAF4</accession>